<proteinExistence type="predicted"/>
<evidence type="ECO:0000313" key="2">
    <source>
        <dbReference type="Proteomes" id="UP000038040"/>
    </source>
</evidence>
<keyword evidence="3" id="KW-1185">Reference proteome</keyword>
<evidence type="ECO:0000313" key="3">
    <source>
        <dbReference type="Proteomes" id="UP000274756"/>
    </source>
</evidence>
<dbReference type="Proteomes" id="UP000038040">
    <property type="component" value="Unplaced"/>
</dbReference>
<dbReference type="Proteomes" id="UP000274756">
    <property type="component" value="Unassembled WGS sequence"/>
</dbReference>
<dbReference type="EMBL" id="UYYG01001172">
    <property type="protein sequence ID" value="VDN58810.1"/>
    <property type="molecule type" value="Genomic_DNA"/>
</dbReference>
<reference evidence="1 3" key="2">
    <citation type="submission" date="2018-11" db="EMBL/GenBank/DDBJ databases">
        <authorList>
            <consortium name="Pathogen Informatics"/>
        </authorList>
    </citation>
    <scope>NUCLEOTIDE SEQUENCE [LARGE SCALE GENOMIC DNA]</scope>
</reference>
<organism evidence="2 4">
    <name type="scientific">Dracunculus medinensis</name>
    <name type="common">Guinea worm</name>
    <dbReference type="NCBI Taxonomy" id="318479"/>
    <lineage>
        <taxon>Eukaryota</taxon>
        <taxon>Metazoa</taxon>
        <taxon>Ecdysozoa</taxon>
        <taxon>Nematoda</taxon>
        <taxon>Chromadorea</taxon>
        <taxon>Rhabditida</taxon>
        <taxon>Spirurina</taxon>
        <taxon>Dracunculoidea</taxon>
        <taxon>Dracunculidae</taxon>
        <taxon>Dracunculus</taxon>
    </lineage>
</organism>
<dbReference type="AlphaFoldDB" id="A0A0N4UCI8"/>
<sequence>MSQPDVPTCPSSHCSACPSWHYFPTCPSSHYSARPSRRDIPTCPSLSQLAFLLITQQFAFLCTFCHVPSIIIVFEQVYSYHWDAISFKQCLLQHFGVTSK</sequence>
<reference evidence="4" key="1">
    <citation type="submission" date="2017-02" db="UniProtKB">
        <authorList>
            <consortium name="WormBaseParasite"/>
        </authorList>
    </citation>
    <scope>IDENTIFICATION</scope>
</reference>
<name>A0A0N4UCI8_DRAME</name>
<accession>A0A0N4UCI8</accession>
<gene>
    <name evidence="1" type="ORF">DME_LOCUS8783</name>
</gene>
<evidence type="ECO:0000313" key="1">
    <source>
        <dbReference type="EMBL" id="VDN58810.1"/>
    </source>
</evidence>
<evidence type="ECO:0000313" key="4">
    <source>
        <dbReference type="WBParaSite" id="DME_0000498401-mRNA-1"/>
    </source>
</evidence>
<dbReference type="WBParaSite" id="DME_0000498401-mRNA-1">
    <property type="protein sequence ID" value="DME_0000498401-mRNA-1"/>
    <property type="gene ID" value="DME_0000498401"/>
</dbReference>
<protein>
    <submittedName>
        <fullName evidence="4">LITAF domain-containing protein</fullName>
    </submittedName>
</protein>